<feature type="domain" description="Tail specific protease" evidence="1">
    <location>
        <begin position="255"/>
        <end position="439"/>
    </location>
</feature>
<dbReference type="GO" id="GO:0006508">
    <property type="term" value="P:proteolysis"/>
    <property type="evidence" value="ECO:0007669"/>
    <property type="project" value="InterPro"/>
</dbReference>
<dbReference type="PANTHER" id="PTHR32060">
    <property type="entry name" value="TAIL-SPECIFIC PROTEASE"/>
    <property type="match status" value="1"/>
</dbReference>
<dbReference type="GO" id="GO:0030288">
    <property type="term" value="C:outer membrane-bounded periplasmic space"/>
    <property type="evidence" value="ECO:0007669"/>
    <property type="project" value="TreeGrafter"/>
</dbReference>
<dbReference type="GO" id="GO:0007165">
    <property type="term" value="P:signal transduction"/>
    <property type="evidence" value="ECO:0007669"/>
    <property type="project" value="TreeGrafter"/>
</dbReference>
<organism evidence="2 3">
    <name type="scientific">Chryseobacterium phosphatilyticum</name>
    <dbReference type="NCBI Taxonomy" id="475075"/>
    <lineage>
        <taxon>Bacteria</taxon>
        <taxon>Pseudomonadati</taxon>
        <taxon>Bacteroidota</taxon>
        <taxon>Flavobacteriia</taxon>
        <taxon>Flavobacteriales</taxon>
        <taxon>Weeksellaceae</taxon>
        <taxon>Chryseobacterium group</taxon>
        <taxon>Chryseobacterium</taxon>
    </lineage>
</organism>
<dbReference type="InterPro" id="IPR029045">
    <property type="entry name" value="ClpP/crotonase-like_dom_sf"/>
</dbReference>
<dbReference type="Pfam" id="PF03572">
    <property type="entry name" value="Peptidase_S41"/>
    <property type="match status" value="1"/>
</dbReference>
<dbReference type="SUPFAM" id="SSF52096">
    <property type="entry name" value="ClpP/crotonase"/>
    <property type="match status" value="1"/>
</dbReference>
<proteinExistence type="predicted"/>
<sequence>MECRVFYFIFCLLINIGISGQRFSKKTVEQDFDFLYHSLQDTHYNLYAYQDKQAYDRLFYSLKSGIKDSMSFIETVSLYQNLTSFSNTGHCEIDFPAGSYIQYAQEGGTLFPLELAFENNRTFIRKNFSSNNKAAIGDQLLSIDKVPVRDLIKKVYPLISAERSYFKNAKIEFWSFPRLWFQHYGKKNFWDLEIKNNKNQIFITRLNSISVMEYEEKRNGEILNPQKILKFYGKTAYLKPGFLSSADPDGLYLFKKYIDSTFDKIRNNQTRNLIIDLRNNPGGDNDYSDYLISYFASKPFKWYSRFSIKTSAILKDYTKKSNDTLSSFAQTILKGKDGDIIPVDLPAQQPMEQSKRFKGKIYILINRQTYSMAAVSAALIQDYKFGTIVGEETGDTPTLYASQFSFQLPETKINVKVPKGYIIRPDGDEHLKGVVPDIAITDHLLDDHDEIVEGLLLRLNSVKKNHL</sequence>
<dbReference type="EMBL" id="PPED02000002">
    <property type="protein sequence ID" value="PWN70570.1"/>
    <property type="molecule type" value="Genomic_DNA"/>
</dbReference>
<dbReference type="AlphaFoldDB" id="A0A316XIC7"/>
<dbReference type="GO" id="GO:0008236">
    <property type="term" value="F:serine-type peptidase activity"/>
    <property type="evidence" value="ECO:0007669"/>
    <property type="project" value="InterPro"/>
</dbReference>
<keyword evidence="3" id="KW-1185">Reference proteome</keyword>
<evidence type="ECO:0000313" key="3">
    <source>
        <dbReference type="Proteomes" id="UP000236594"/>
    </source>
</evidence>
<protein>
    <submittedName>
        <fullName evidence="2">Peptidase S41</fullName>
    </submittedName>
</protein>
<evidence type="ECO:0000313" key="2">
    <source>
        <dbReference type="EMBL" id="PWN70570.1"/>
    </source>
</evidence>
<dbReference type="PANTHER" id="PTHR32060:SF30">
    <property type="entry name" value="CARBOXY-TERMINAL PROCESSING PROTEASE CTPA"/>
    <property type="match status" value="1"/>
</dbReference>
<gene>
    <name evidence="2" type="ORF">C1631_011455</name>
</gene>
<name>A0A316XIC7_9FLAO</name>
<dbReference type="Proteomes" id="UP000236594">
    <property type="component" value="Unassembled WGS sequence"/>
</dbReference>
<reference evidence="2 3" key="1">
    <citation type="submission" date="2018-04" db="EMBL/GenBank/DDBJ databases">
        <title>Draft Genome Sequence of Phosphate-Solubilizing Chryseobacterium sp. ISE14 that is a Biocontrol and Plant Growth-Promoting Rhizobacterium Isolated from Cucumber.</title>
        <authorList>
            <person name="Jeong J.-J."/>
            <person name="Sang M.K."/>
            <person name="Choi I.-G."/>
            <person name="Kim K.D."/>
        </authorList>
    </citation>
    <scope>NUCLEOTIDE SEQUENCE [LARGE SCALE GENOMIC DNA]</scope>
    <source>
        <strain evidence="2 3">ISE14</strain>
    </source>
</reference>
<accession>A0A316XIC7</accession>
<dbReference type="OrthoDB" id="6397760at2"/>
<dbReference type="InterPro" id="IPR005151">
    <property type="entry name" value="Tail-specific_protease"/>
</dbReference>
<comment type="caution">
    <text evidence="2">The sequence shown here is derived from an EMBL/GenBank/DDBJ whole genome shotgun (WGS) entry which is preliminary data.</text>
</comment>
<dbReference type="GO" id="GO:0004175">
    <property type="term" value="F:endopeptidase activity"/>
    <property type="evidence" value="ECO:0007669"/>
    <property type="project" value="TreeGrafter"/>
</dbReference>
<evidence type="ECO:0000259" key="1">
    <source>
        <dbReference type="Pfam" id="PF03572"/>
    </source>
</evidence>
<dbReference type="Gene3D" id="3.90.226.10">
    <property type="entry name" value="2-enoyl-CoA Hydratase, Chain A, domain 1"/>
    <property type="match status" value="1"/>
</dbReference>
<dbReference type="RefSeq" id="WP_103248297.1">
    <property type="nucleotide sequence ID" value="NZ_PPED02000002.1"/>
</dbReference>